<proteinExistence type="predicted"/>
<feature type="region of interest" description="Disordered" evidence="6">
    <location>
        <begin position="66"/>
        <end position="87"/>
    </location>
</feature>
<dbReference type="Proteomes" id="UP001597251">
    <property type="component" value="Unassembled WGS sequence"/>
</dbReference>
<dbReference type="RefSeq" id="WP_125677480.1">
    <property type="nucleotide sequence ID" value="NZ_JBHTOI010000040.1"/>
</dbReference>
<name>A0ABW4BW26_9LACO</name>
<evidence type="ECO:0000256" key="5">
    <source>
        <dbReference type="ARBA" id="ARBA00023136"/>
    </source>
</evidence>
<keyword evidence="10" id="KW-1185">Reference proteome</keyword>
<comment type="caution">
    <text evidence="9">The sequence shown here is derived from an EMBL/GenBank/DDBJ whole genome shotgun (WGS) entry which is preliminary data.</text>
</comment>
<evidence type="ECO:0000256" key="6">
    <source>
        <dbReference type="SAM" id="MobiDB-lite"/>
    </source>
</evidence>
<dbReference type="PANTHER" id="PTHR33885:SF3">
    <property type="entry name" value="PHAGE SHOCK PROTEIN C"/>
    <property type="match status" value="1"/>
</dbReference>
<evidence type="ECO:0000256" key="1">
    <source>
        <dbReference type="ARBA" id="ARBA00004162"/>
    </source>
</evidence>
<dbReference type="EMBL" id="JBHTOI010000040">
    <property type="protein sequence ID" value="MFD1418395.1"/>
    <property type="molecule type" value="Genomic_DNA"/>
</dbReference>
<keyword evidence="2" id="KW-1003">Cell membrane</keyword>
<dbReference type="InterPro" id="IPR052027">
    <property type="entry name" value="PspC"/>
</dbReference>
<sequence length="87" mass="10242">MKERITRSSDDRFLAGVCGGIGEHFGIDSTWIRLGFIFITPFSYFLSILVYITCVFLMPEKRNVQETSYHKRHHRRDSTKELNKSKK</sequence>
<organism evidence="9 10">
    <name type="scientific">Companilactobacillus keshanensis</name>
    <dbReference type="NCBI Taxonomy" id="2486003"/>
    <lineage>
        <taxon>Bacteria</taxon>
        <taxon>Bacillati</taxon>
        <taxon>Bacillota</taxon>
        <taxon>Bacilli</taxon>
        <taxon>Lactobacillales</taxon>
        <taxon>Lactobacillaceae</taxon>
        <taxon>Companilactobacillus</taxon>
    </lineage>
</organism>
<dbReference type="InterPro" id="IPR007168">
    <property type="entry name" value="Phageshock_PspC_N"/>
</dbReference>
<comment type="subcellular location">
    <subcellularLocation>
        <location evidence="1">Cell membrane</location>
        <topology evidence="1">Single-pass membrane protein</topology>
    </subcellularLocation>
</comment>
<evidence type="ECO:0000256" key="2">
    <source>
        <dbReference type="ARBA" id="ARBA00022475"/>
    </source>
</evidence>
<evidence type="ECO:0000256" key="3">
    <source>
        <dbReference type="ARBA" id="ARBA00022692"/>
    </source>
</evidence>
<feature type="transmembrane region" description="Helical" evidence="7">
    <location>
        <begin position="34"/>
        <end position="58"/>
    </location>
</feature>
<accession>A0ABW4BW26</accession>
<feature type="compositionally biased region" description="Basic and acidic residues" evidence="6">
    <location>
        <begin position="78"/>
        <end position="87"/>
    </location>
</feature>
<keyword evidence="5 7" id="KW-0472">Membrane</keyword>
<dbReference type="Pfam" id="PF04024">
    <property type="entry name" value="PspC"/>
    <property type="match status" value="1"/>
</dbReference>
<evidence type="ECO:0000256" key="4">
    <source>
        <dbReference type="ARBA" id="ARBA00022989"/>
    </source>
</evidence>
<gene>
    <name evidence="9" type="ORF">ACFQ42_06555</name>
</gene>
<evidence type="ECO:0000256" key="7">
    <source>
        <dbReference type="SAM" id="Phobius"/>
    </source>
</evidence>
<dbReference type="PANTHER" id="PTHR33885">
    <property type="entry name" value="PHAGE SHOCK PROTEIN C"/>
    <property type="match status" value="1"/>
</dbReference>
<feature type="domain" description="Phage shock protein PspC N-terminal" evidence="8">
    <location>
        <begin position="4"/>
        <end position="61"/>
    </location>
</feature>
<protein>
    <submittedName>
        <fullName evidence="9">PspC domain-containing protein</fullName>
    </submittedName>
</protein>
<keyword evidence="3 7" id="KW-0812">Transmembrane</keyword>
<reference evidence="10" key="1">
    <citation type="journal article" date="2019" name="Int. J. Syst. Evol. Microbiol.">
        <title>The Global Catalogue of Microorganisms (GCM) 10K type strain sequencing project: providing services to taxonomists for standard genome sequencing and annotation.</title>
        <authorList>
            <consortium name="The Broad Institute Genomics Platform"/>
            <consortium name="The Broad Institute Genome Sequencing Center for Infectious Disease"/>
            <person name="Wu L."/>
            <person name="Ma J."/>
        </authorList>
    </citation>
    <scope>NUCLEOTIDE SEQUENCE [LARGE SCALE GENOMIC DNA]</scope>
    <source>
        <strain evidence="10">CCM 8936</strain>
    </source>
</reference>
<keyword evidence="4 7" id="KW-1133">Transmembrane helix</keyword>
<evidence type="ECO:0000313" key="10">
    <source>
        <dbReference type="Proteomes" id="UP001597251"/>
    </source>
</evidence>
<evidence type="ECO:0000259" key="8">
    <source>
        <dbReference type="Pfam" id="PF04024"/>
    </source>
</evidence>
<evidence type="ECO:0000313" key="9">
    <source>
        <dbReference type="EMBL" id="MFD1418395.1"/>
    </source>
</evidence>